<proteinExistence type="predicted"/>
<comment type="caution">
    <text evidence="2">The sequence shown here is derived from an EMBL/GenBank/DDBJ whole genome shotgun (WGS) entry which is preliminary data.</text>
</comment>
<dbReference type="PANTHER" id="PTHR43415">
    <property type="entry name" value="SPERMIDINE N(1)-ACETYLTRANSFERASE"/>
    <property type="match status" value="1"/>
</dbReference>
<dbReference type="Gene3D" id="3.40.630.30">
    <property type="match status" value="1"/>
</dbReference>
<organism evidence="2 3">
    <name type="scientific">Mobilitalea sibirica</name>
    <dbReference type="NCBI Taxonomy" id="1462919"/>
    <lineage>
        <taxon>Bacteria</taxon>
        <taxon>Bacillati</taxon>
        <taxon>Bacillota</taxon>
        <taxon>Clostridia</taxon>
        <taxon>Lachnospirales</taxon>
        <taxon>Lachnospiraceae</taxon>
        <taxon>Mobilitalea</taxon>
    </lineage>
</organism>
<dbReference type="Proteomes" id="UP000623269">
    <property type="component" value="Unassembled WGS sequence"/>
</dbReference>
<protein>
    <submittedName>
        <fullName evidence="2">GNAT family N-acetyltransferase</fullName>
    </submittedName>
</protein>
<dbReference type="InterPro" id="IPR000182">
    <property type="entry name" value="GNAT_dom"/>
</dbReference>
<dbReference type="CDD" id="cd04301">
    <property type="entry name" value="NAT_SF"/>
    <property type="match status" value="1"/>
</dbReference>
<feature type="domain" description="N-acetyltransferase" evidence="1">
    <location>
        <begin position="16"/>
        <end position="183"/>
    </location>
</feature>
<reference evidence="2" key="1">
    <citation type="submission" date="2020-12" db="EMBL/GenBank/DDBJ databases">
        <title>M. sibirica DSM 26468T genome.</title>
        <authorList>
            <person name="Thieme N."/>
            <person name="Rettenmaier R."/>
            <person name="Zverlov V."/>
            <person name="Liebl W."/>
        </authorList>
    </citation>
    <scope>NUCLEOTIDE SEQUENCE</scope>
    <source>
        <strain evidence="2">DSM 26468</strain>
    </source>
</reference>
<dbReference type="EMBL" id="JAEAGR010000007">
    <property type="protein sequence ID" value="MBH1940896.1"/>
    <property type="molecule type" value="Genomic_DNA"/>
</dbReference>
<dbReference type="PANTHER" id="PTHR43415:SF3">
    <property type="entry name" value="GNAT-FAMILY ACETYLTRANSFERASE"/>
    <property type="match status" value="1"/>
</dbReference>
<evidence type="ECO:0000313" key="2">
    <source>
        <dbReference type="EMBL" id="MBH1940896.1"/>
    </source>
</evidence>
<dbReference type="RefSeq" id="WP_197661121.1">
    <property type="nucleotide sequence ID" value="NZ_JAEAGR010000007.1"/>
</dbReference>
<keyword evidence="3" id="KW-1185">Reference proteome</keyword>
<evidence type="ECO:0000313" key="3">
    <source>
        <dbReference type="Proteomes" id="UP000623269"/>
    </source>
</evidence>
<dbReference type="Pfam" id="PF00583">
    <property type="entry name" value="Acetyltransf_1"/>
    <property type="match status" value="1"/>
</dbReference>
<accession>A0A8J7KT20</accession>
<name>A0A8J7KT20_9FIRM</name>
<dbReference type="SUPFAM" id="SSF55729">
    <property type="entry name" value="Acyl-CoA N-acyltransferases (Nat)"/>
    <property type="match status" value="1"/>
</dbReference>
<gene>
    <name evidence="2" type="ORF">I5677_08340</name>
</gene>
<dbReference type="GO" id="GO:0016747">
    <property type="term" value="F:acyltransferase activity, transferring groups other than amino-acyl groups"/>
    <property type="evidence" value="ECO:0007669"/>
    <property type="project" value="InterPro"/>
</dbReference>
<dbReference type="PROSITE" id="PS51186">
    <property type="entry name" value="GNAT"/>
    <property type="match status" value="1"/>
</dbReference>
<sequence length="188" mass="21814">MEPYRNEYILKDGQKLIVRTPEEGDAQGLINLMQTVDNETKFLSREPGEFNITLENEIDFIRNKNNEENGRFLIAELDGNIIGNCYVGIEVNNKRYLHRAGMAIVVRKDCWNKGIGKKMMQECINWCNQKGIEQLELEVVTQNERAITMYKSFGFDIYGTKKHALKYADGTYADEYFMCLFLNGMKPE</sequence>
<dbReference type="InterPro" id="IPR016181">
    <property type="entry name" value="Acyl_CoA_acyltransferase"/>
</dbReference>
<dbReference type="AlphaFoldDB" id="A0A8J7KT20"/>
<evidence type="ECO:0000259" key="1">
    <source>
        <dbReference type="PROSITE" id="PS51186"/>
    </source>
</evidence>